<gene>
    <name evidence="2" type="ORF">SMACR_00594</name>
</gene>
<comment type="caution">
    <text evidence="2">The sequence shown here is derived from an EMBL/GenBank/DDBJ whole genome shotgun (WGS) entry which is preliminary data.</text>
</comment>
<organism evidence="2 3">
    <name type="scientific">Sordaria macrospora</name>
    <dbReference type="NCBI Taxonomy" id="5147"/>
    <lineage>
        <taxon>Eukaryota</taxon>
        <taxon>Fungi</taxon>
        <taxon>Dikarya</taxon>
        <taxon>Ascomycota</taxon>
        <taxon>Pezizomycotina</taxon>
        <taxon>Sordariomycetes</taxon>
        <taxon>Sordariomycetidae</taxon>
        <taxon>Sordariales</taxon>
        <taxon>Sordariaceae</taxon>
        <taxon>Sordaria</taxon>
    </lineage>
</organism>
<sequence>MFYLTKTVVRIATPLIYPIIVPIVSPAIQHAVGCFKPIEADFDFNFDRDYCDNPLAVGIAKVVEIVDGVRKLVEAVVKAPVGIVSRVVEKSVDLAKPPLVVISRVVDYCQQQIKAVVKAPFVVTSRVFNKSVNLLMKLNSAGDEPIAVVSQMVKEVAGVIKHFVPSFLLRTVRTYIGTKNTNPADRWWIRPDEAKLKAWLSTDNARTSAIAKGNHSVKNTPSSAYPSPPPSIVDPSSPPGGITAPRLNTTSTTQDTNISTCPRSEETIPSLDLGSPISSLNLGESLGSLTSLTASNGLTNGKGNDNGNDNKADSDDSSDTASISSSLIVNVPGFPEATRSEHEFILSQYDFNYAFEGARPASIPVNDESTFSEIALPNYSPSYGGGSSNANTSDPERFSENEDEAVNRARAIAFRPDHEEADRLDSSLEQIPQ</sequence>
<dbReference type="EMBL" id="NMPR01000212">
    <property type="protein sequence ID" value="KAA8628032.1"/>
    <property type="molecule type" value="Genomic_DNA"/>
</dbReference>
<dbReference type="VEuPathDB" id="FungiDB:SMAC_00594"/>
<feature type="compositionally biased region" description="Low complexity" evidence="1">
    <location>
        <begin position="248"/>
        <end position="260"/>
    </location>
</feature>
<name>A0A8S8ZI75_SORMA</name>
<proteinExistence type="predicted"/>
<dbReference type="Proteomes" id="UP000433876">
    <property type="component" value="Unassembled WGS sequence"/>
</dbReference>
<dbReference type="AlphaFoldDB" id="A0A8S8ZI75"/>
<feature type="region of interest" description="Disordered" evidence="1">
    <location>
        <begin position="297"/>
        <end position="323"/>
    </location>
</feature>
<evidence type="ECO:0000313" key="3">
    <source>
        <dbReference type="Proteomes" id="UP000433876"/>
    </source>
</evidence>
<feature type="region of interest" description="Disordered" evidence="1">
    <location>
        <begin position="380"/>
        <end position="433"/>
    </location>
</feature>
<evidence type="ECO:0000256" key="1">
    <source>
        <dbReference type="SAM" id="MobiDB-lite"/>
    </source>
</evidence>
<feature type="region of interest" description="Disordered" evidence="1">
    <location>
        <begin position="210"/>
        <end position="272"/>
    </location>
</feature>
<protein>
    <submittedName>
        <fullName evidence="2">Uncharacterized protein</fullName>
    </submittedName>
</protein>
<reference evidence="2 3" key="1">
    <citation type="submission" date="2017-07" db="EMBL/GenBank/DDBJ databases">
        <title>Genome sequence of the Sordaria macrospora wild type strain R19027.</title>
        <authorList>
            <person name="Nowrousian M."/>
            <person name="Teichert I."/>
            <person name="Kueck U."/>
        </authorList>
    </citation>
    <scope>NUCLEOTIDE SEQUENCE [LARGE SCALE GENOMIC DNA]</scope>
    <source>
        <strain evidence="2 3">R19027</strain>
        <tissue evidence="2">Mycelium</tissue>
    </source>
</reference>
<accession>A0A8S8ZI75</accession>
<evidence type="ECO:0000313" key="2">
    <source>
        <dbReference type="EMBL" id="KAA8628032.1"/>
    </source>
</evidence>
<feature type="compositionally biased region" description="Basic and acidic residues" evidence="1">
    <location>
        <begin position="415"/>
        <end position="426"/>
    </location>
</feature>
<feature type="compositionally biased region" description="Pro residues" evidence="1">
    <location>
        <begin position="226"/>
        <end position="238"/>
    </location>
</feature>
<feature type="compositionally biased region" description="Low complexity" evidence="1">
    <location>
        <begin position="297"/>
        <end position="307"/>
    </location>
</feature>